<organism evidence="4 5">
    <name type="scientific">Amblyomma americanum</name>
    <name type="common">Lone star tick</name>
    <dbReference type="NCBI Taxonomy" id="6943"/>
    <lineage>
        <taxon>Eukaryota</taxon>
        <taxon>Metazoa</taxon>
        <taxon>Ecdysozoa</taxon>
        <taxon>Arthropoda</taxon>
        <taxon>Chelicerata</taxon>
        <taxon>Arachnida</taxon>
        <taxon>Acari</taxon>
        <taxon>Parasitiformes</taxon>
        <taxon>Ixodida</taxon>
        <taxon>Ixodoidea</taxon>
        <taxon>Ixodidae</taxon>
        <taxon>Amblyomminae</taxon>
        <taxon>Amblyomma</taxon>
    </lineage>
</organism>
<gene>
    <name evidence="4" type="ORF">V5799_004933</name>
</gene>
<sequence length="427" mass="46758">MSLVRQPVNHIKSAMRAKIQAGIVYSPFPDLEELTDPSMFAFLHRRLKKFGDKTAVIHGKDRISYSQFLERLRATAAGFQSQAIGKGDRVLVHVNNGIDGFVAACSIPLTGATLVTSDVTFSEEELLDHAAKTDATHVLTDEGYFDLLKRIAPRLKFKKIFSLTDLPGCISIAKFSSIEATEYKEVLGCDDRVVFVAHSTGTTGVSKIIEITQRNFLSQICCRETFKLATSEDICLGGGNISFYVCYTYSFFIVSIGATLVLLDKYSPIPDVFAAFRDHKANVVHATPMKILQIVFDVKNSGQSFPHVKKFTTLGTPMSEKIKSEILSAFSPSEVRSCYGMTEVSGYLSAPPSGEFSAGDVGFPVSSARLKIVDAATGTLLGPNQTGEVLFHTPHFMVGYYKDPAETASFTNNEGWVRTGERTYGSI</sequence>
<dbReference type="Proteomes" id="UP001321473">
    <property type="component" value="Unassembled WGS sequence"/>
</dbReference>
<dbReference type="InterPro" id="IPR020845">
    <property type="entry name" value="AMP-binding_CS"/>
</dbReference>
<keyword evidence="2" id="KW-0576">Peroxisome</keyword>
<dbReference type="InterPro" id="IPR042099">
    <property type="entry name" value="ANL_N_sf"/>
</dbReference>
<evidence type="ECO:0000256" key="2">
    <source>
        <dbReference type="ARBA" id="ARBA00023140"/>
    </source>
</evidence>
<evidence type="ECO:0000256" key="1">
    <source>
        <dbReference type="ARBA" id="ARBA00004275"/>
    </source>
</evidence>
<protein>
    <recommendedName>
        <fullName evidence="3">AMP-dependent synthetase/ligase domain-containing protein</fullName>
    </recommendedName>
</protein>
<dbReference type="AlphaFoldDB" id="A0AAQ4D4P5"/>
<proteinExistence type="predicted"/>
<name>A0AAQ4D4P5_AMBAM</name>
<dbReference type="EMBL" id="JARKHS020035195">
    <property type="protein sequence ID" value="KAK8757435.1"/>
    <property type="molecule type" value="Genomic_DNA"/>
</dbReference>
<dbReference type="GO" id="GO:0005777">
    <property type="term" value="C:peroxisome"/>
    <property type="evidence" value="ECO:0007669"/>
    <property type="project" value="UniProtKB-SubCell"/>
</dbReference>
<dbReference type="InterPro" id="IPR000873">
    <property type="entry name" value="AMP-dep_synth/lig_dom"/>
</dbReference>
<comment type="caution">
    <text evidence="4">The sequence shown here is derived from an EMBL/GenBank/DDBJ whole genome shotgun (WGS) entry which is preliminary data.</text>
</comment>
<evidence type="ECO:0000259" key="3">
    <source>
        <dbReference type="Pfam" id="PF00501"/>
    </source>
</evidence>
<dbReference type="Gene3D" id="3.40.50.12780">
    <property type="entry name" value="N-terminal domain of ligase-like"/>
    <property type="match status" value="1"/>
</dbReference>
<reference evidence="4 5" key="1">
    <citation type="journal article" date="2023" name="Arcadia Sci">
        <title>De novo assembly of a long-read Amblyomma americanum tick genome.</title>
        <authorList>
            <person name="Chou S."/>
            <person name="Poskanzer K.E."/>
            <person name="Rollins M."/>
            <person name="Thuy-Boun P.S."/>
        </authorList>
    </citation>
    <scope>NUCLEOTIDE SEQUENCE [LARGE SCALE GENOMIC DNA]</scope>
    <source>
        <strain evidence="4">F_SG_1</strain>
        <tissue evidence="4">Salivary glands</tissue>
    </source>
</reference>
<accession>A0AAQ4D4P5</accession>
<keyword evidence="5" id="KW-1185">Reference proteome</keyword>
<dbReference type="SUPFAM" id="SSF56801">
    <property type="entry name" value="Acetyl-CoA synthetase-like"/>
    <property type="match status" value="1"/>
</dbReference>
<feature type="domain" description="AMP-dependent synthetase/ligase" evidence="3">
    <location>
        <begin position="44"/>
        <end position="401"/>
    </location>
</feature>
<evidence type="ECO:0000313" key="5">
    <source>
        <dbReference type="Proteomes" id="UP001321473"/>
    </source>
</evidence>
<evidence type="ECO:0000313" key="4">
    <source>
        <dbReference type="EMBL" id="KAK8757435.1"/>
    </source>
</evidence>
<comment type="subcellular location">
    <subcellularLocation>
        <location evidence="1">Peroxisome</location>
    </subcellularLocation>
</comment>
<dbReference type="PANTHER" id="PTHR24096:SF422">
    <property type="entry name" value="BCDNA.GH02901"/>
    <property type="match status" value="1"/>
</dbReference>
<dbReference type="Pfam" id="PF00501">
    <property type="entry name" value="AMP-binding"/>
    <property type="match status" value="1"/>
</dbReference>
<dbReference type="GO" id="GO:0016405">
    <property type="term" value="F:CoA-ligase activity"/>
    <property type="evidence" value="ECO:0007669"/>
    <property type="project" value="TreeGrafter"/>
</dbReference>
<dbReference type="PANTHER" id="PTHR24096">
    <property type="entry name" value="LONG-CHAIN-FATTY-ACID--COA LIGASE"/>
    <property type="match status" value="1"/>
</dbReference>
<dbReference type="PROSITE" id="PS00455">
    <property type="entry name" value="AMP_BINDING"/>
    <property type="match status" value="1"/>
</dbReference>